<gene>
    <name evidence="1" type="ORF">COLO4_04590</name>
</gene>
<proteinExistence type="predicted"/>
<reference evidence="2" key="1">
    <citation type="submission" date="2013-09" db="EMBL/GenBank/DDBJ databases">
        <title>Corchorus olitorius genome sequencing.</title>
        <authorList>
            <person name="Alam M."/>
            <person name="Haque M.S."/>
            <person name="Islam M.S."/>
            <person name="Emdad E.M."/>
            <person name="Islam M.M."/>
            <person name="Ahmed B."/>
            <person name="Halim A."/>
            <person name="Hossen Q.M.M."/>
            <person name="Hossain M.Z."/>
            <person name="Ahmed R."/>
            <person name="Khan M.M."/>
            <person name="Islam R."/>
            <person name="Rashid M.M."/>
            <person name="Khan S.A."/>
            <person name="Rahman M.S."/>
            <person name="Alam M."/>
            <person name="Yahiya A.S."/>
            <person name="Khan M.S."/>
            <person name="Azam M.S."/>
            <person name="Haque T."/>
            <person name="Lashkar M.Z.H."/>
            <person name="Akhand A.I."/>
            <person name="Morshed G."/>
            <person name="Roy S."/>
            <person name="Uddin K.S."/>
            <person name="Rabeya T."/>
            <person name="Hossain A.S."/>
            <person name="Chowdhury A."/>
            <person name="Snigdha A.R."/>
            <person name="Mortoza M.S."/>
            <person name="Matin S.A."/>
            <person name="Hoque S.M.E."/>
            <person name="Islam M.K."/>
            <person name="Roy D.K."/>
            <person name="Haider R."/>
            <person name="Moosa M.M."/>
            <person name="Elias S.M."/>
            <person name="Hasan A.M."/>
            <person name="Jahan S."/>
            <person name="Shafiuddin M."/>
            <person name="Mahmood N."/>
            <person name="Shommy N.S."/>
        </authorList>
    </citation>
    <scope>NUCLEOTIDE SEQUENCE [LARGE SCALE GENOMIC DNA]</scope>
    <source>
        <strain evidence="2">cv. O-4</strain>
    </source>
</reference>
<organism evidence="1 2">
    <name type="scientific">Corchorus olitorius</name>
    <dbReference type="NCBI Taxonomy" id="93759"/>
    <lineage>
        <taxon>Eukaryota</taxon>
        <taxon>Viridiplantae</taxon>
        <taxon>Streptophyta</taxon>
        <taxon>Embryophyta</taxon>
        <taxon>Tracheophyta</taxon>
        <taxon>Spermatophyta</taxon>
        <taxon>Magnoliopsida</taxon>
        <taxon>eudicotyledons</taxon>
        <taxon>Gunneridae</taxon>
        <taxon>Pentapetalae</taxon>
        <taxon>rosids</taxon>
        <taxon>malvids</taxon>
        <taxon>Malvales</taxon>
        <taxon>Malvaceae</taxon>
        <taxon>Grewioideae</taxon>
        <taxon>Apeibeae</taxon>
        <taxon>Corchorus</taxon>
    </lineage>
</organism>
<evidence type="ECO:0000313" key="1">
    <source>
        <dbReference type="EMBL" id="OMP10339.1"/>
    </source>
</evidence>
<dbReference type="AlphaFoldDB" id="A0A1R3KTH9"/>
<dbReference type="Proteomes" id="UP000187203">
    <property type="component" value="Unassembled WGS sequence"/>
</dbReference>
<comment type="caution">
    <text evidence="1">The sequence shown here is derived from an EMBL/GenBank/DDBJ whole genome shotgun (WGS) entry which is preliminary data.</text>
</comment>
<accession>A0A1R3KTH9</accession>
<evidence type="ECO:0000313" key="2">
    <source>
        <dbReference type="Proteomes" id="UP000187203"/>
    </source>
</evidence>
<dbReference type="EMBL" id="AWUE01011905">
    <property type="protein sequence ID" value="OMP10339.1"/>
    <property type="molecule type" value="Genomic_DNA"/>
</dbReference>
<protein>
    <submittedName>
        <fullName evidence="1">Uncharacterized protein</fullName>
    </submittedName>
</protein>
<sequence>MGKKFNSLLVKYEEDLNSMVRNIANYLSEGVTTRGRKLVPKSISVLKNQLQSGYDATPCKSASIGHLSNVAVKKQEKTVQFLLLDSGNKSPVVRGDGVPTKQPMGANEQDATPTLPPISDLAMVMLPVEPHHYPHPSPLILILTMMLMLLK</sequence>
<keyword evidence="2" id="KW-1185">Reference proteome</keyword>
<name>A0A1R3KTH9_9ROSI</name>